<dbReference type="Proteomes" id="UP000519897">
    <property type="component" value="Unassembled WGS sequence"/>
</dbReference>
<accession>A0A7W6LF95</accession>
<dbReference type="NCBIfam" id="TIGR00254">
    <property type="entry name" value="GGDEF"/>
    <property type="match status" value="1"/>
</dbReference>
<evidence type="ECO:0000259" key="4">
    <source>
        <dbReference type="PROSITE" id="PS50887"/>
    </source>
</evidence>
<dbReference type="GO" id="GO:0043709">
    <property type="term" value="P:cell adhesion involved in single-species biofilm formation"/>
    <property type="evidence" value="ECO:0007669"/>
    <property type="project" value="TreeGrafter"/>
</dbReference>
<dbReference type="SUPFAM" id="SSF55073">
    <property type="entry name" value="Nucleotide cyclase"/>
    <property type="match status" value="1"/>
</dbReference>
<dbReference type="GO" id="GO:1902201">
    <property type="term" value="P:negative regulation of bacterial-type flagellum-dependent cell motility"/>
    <property type="evidence" value="ECO:0007669"/>
    <property type="project" value="TreeGrafter"/>
</dbReference>
<dbReference type="EC" id="2.7.7.65" evidence="1"/>
<name>A0A7W6LF95_9HYPH</name>
<feature type="transmembrane region" description="Helical" evidence="3">
    <location>
        <begin position="144"/>
        <end position="164"/>
    </location>
</feature>
<dbReference type="InterPro" id="IPR043128">
    <property type="entry name" value="Rev_trsase/Diguanyl_cyclase"/>
</dbReference>
<keyword evidence="3" id="KW-0812">Transmembrane</keyword>
<evidence type="ECO:0000256" key="2">
    <source>
        <dbReference type="ARBA" id="ARBA00034247"/>
    </source>
</evidence>
<dbReference type="GO" id="GO:0052621">
    <property type="term" value="F:diguanylate cyclase activity"/>
    <property type="evidence" value="ECO:0007669"/>
    <property type="project" value="UniProtKB-EC"/>
</dbReference>
<dbReference type="SMART" id="SM00267">
    <property type="entry name" value="GGDEF"/>
    <property type="match status" value="1"/>
</dbReference>
<feature type="transmembrane region" description="Helical" evidence="3">
    <location>
        <begin position="6"/>
        <end position="26"/>
    </location>
</feature>
<dbReference type="InterPro" id="IPR050469">
    <property type="entry name" value="Diguanylate_Cyclase"/>
</dbReference>
<protein>
    <recommendedName>
        <fullName evidence="1">diguanylate cyclase</fullName>
        <ecNumber evidence="1">2.7.7.65</ecNumber>
    </recommendedName>
</protein>
<keyword evidence="3" id="KW-1133">Transmembrane helix</keyword>
<comment type="caution">
    <text evidence="5">The sequence shown here is derived from an EMBL/GenBank/DDBJ whole genome shotgun (WGS) entry which is preliminary data.</text>
</comment>
<dbReference type="EMBL" id="JACIEC010000001">
    <property type="protein sequence ID" value="MBB4143181.1"/>
    <property type="molecule type" value="Genomic_DNA"/>
</dbReference>
<evidence type="ECO:0000313" key="6">
    <source>
        <dbReference type="Proteomes" id="UP000519897"/>
    </source>
</evidence>
<organism evidence="5 6">
    <name type="scientific">Rhizobium rhizoryzae</name>
    <dbReference type="NCBI Taxonomy" id="451876"/>
    <lineage>
        <taxon>Bacteria</taxon>
        <taxon>Pseudomonadati</taxon>
        <taxon>Pseudomonadota</taxon>
        <taxon>Alphaproteobacteria</taxon>
        <taxon>Hyphomicrobiales</taxon>
        <taxon>Rhizobiaceae</taxon>
        <taxon>Rhizobium/Agrobacterium group</taxon>
        <taxon>Rhizobium</taxon>
    </lineage>
</organism>
<dbReference type="Pfam" id="PF00990">
    <property type="entry name" value="GGDEF"/>
    <property type="match status" value="1"/>
</dbReference>
<evidence type="ECO:0000313" key="5">
    <source>
        <dbReference type="EMBL" id="MBB4143181.1"/>
    </source>
</evidence>
<feature type="domain" description="GGDEF" evidence="4">
    <location>
        <begin position="243"/>
        <end position="376"/>
    </location>
</feature>
<sequence>METSNLIVYVPPVLFNLVAGCFFLLWHLKLSDTWYWGAGFAQTALGFVISTFSIQPTFDAFASGLIFMGAAYCYGSGLLSHFKLARQNTQRLTFVALYTLALIYVVFVEKSLIYQLFLTDMGFAFLLGWAILRVRREAVSGIDKALVATSCIVVLDSVSRATYFTFFTGSSNEFADFADSTYNLAVHLTTITVCMFFPFSAVAAVGQTALERYRRAAETDELTGLLNRRGLRYALARNYGTTRQGSLITFDIDHFKRINDGYGHGFGDEVIRGLGQDLLQVVGSHGFTARYGGEEFVAYLPGVGVTEARNLAQSLRSAFAERAWVAFNVTEQFTVSGGVASLMAEDTRVEAAFERADRALYAAKAAGRNRVFVDGGDAQTLPCLAVGDSQGERQEA</sequence>
<dbReference type="PANTHER" id="PTHR45138:SF9">
    <property type="entry name" value="DIGUANYLATE CYCLASE DGCM-RELATED"/>
    <property type="match status" value="1"/>
</dbReference>
<reference evidence="5 6" key="1">
    <citation type="submission" date="2020-08" db="EMBL/GenBank/DDBJ databases">
        <title>Genomic Encyclopedia of Type Strains, Phase IV (KMG-IV): sequencing the most valuable type-strain genomes for metagenomic binning, comparative biology and taxonomic classification.</title>
        <authorList>
            <person name="Goeker M."/>
        </authorList>
    </citation>
    <scope>NUCLEOTIDE SEQUENCE [LARGE SCALE GENOMIC DNA]</scope>
    <source>
        <strain evidence="5 6">DSM 29514</strain>
    </source>
</reference>
<dbReference type="Gene3D" id="3.30.70.270">
    <property type="match status" value="1"/>
</dbReference>
<evidence type="ECO:0000256" key="1">
    <source>
        <dbReference type="ARBA" id="ARBA00012528"/>
    </source>
</evidence>
<dbReference type="FunFam" id="3.30.70.270:FF:000001">
    <property type="entry name" value="Diguanylate cyclase domain protein"/>
    <property type="match status" value="1"/>
</dbReference>
<feature type="transmembrane region" description="Helical" evidence="3">
    <location>
        <begin position="91"/>
        <end position="107"/>
    </location>
</feature>
<dbReference type="CDD" id="cd01949">
    <property type="entry name" value="GGDEF"/>
    <property type="match status" value="1"/>
</dbReference>
<dbReference type="RefSeq" id="WP_165132825.1">
    <property type="nucleotide sequence ID" value="NZ_CP049250.1"/>
</dbReference>
<feature type="transmembrane region" description="Helical" evidence="3">
    <location>
        <begin position="184"/>
        <end position="205"/>
    </location>
</feature>
<proteinExistence type="predicted"/>
<feature type="transmembrane region" description="Helical" evidence="3">
    <location>
        <begin position="113"/>
        <end position="132"/>
    </location>
</feature>
<keyword evidence="3" id="KW-0472">Membrane</keyword>
<feature type="transmembrane region" description="Helical" evidence="3">
    <location>
        <begin position="60"/>
        <end position="79"/>
    </location>
</feature>
<evidence type="ECO:0000256" key="3">
    <source>
        <dbReference type="SAM" id="Phobius"/>
    </source>
</evidence>
<dbReference type="PROSITE" id="PS50887">
    <property type="entry name" value="GGDEF"/>
    <property type="match status" value="1"/>
</dbReference>
<keyword evidence="6" id="KW-1185">Reference proteome</keyword>
<comment type="catalytic activity">
    <reaction evidence="2">
        <text>2 GTP = 3',3'-c-di-GMP + 2 diphosphate</text>
        <dbReference type="Rhea" id="RHEA:24898"/>
        <dbReference type="ChEBI" id="CHEBI:33019"/>
        <dbReference type="ChEBI" id="CHEBI:37565"/>
        <dbReference type="ChEBI" id="CHEBI:58805"/>
        <dbReference type="EC" id="2.7.7.65"/>
    </reaction>
</comment>
<gene>
    <name evidence="5" type="ORF">GGQ72_001680</name>
</gene>
<dbReference type="PANTHER" id="PTHR45138">
    <property type="entry name" value="REGULATORY COMPONENTS OF SENSORY TRANSDUCTION SYSTEM"/>
    <property type="match status" value="1"/>
</dbReference>
<dbReference type="InterPro" id="IPR000160">
    <property type="entry name" value="GGDEF_dom"/>
</dbReference>
<dbReference type="AlphaFoldDB" id="A0A7W6LF95"/>
<dbReference type="InterPro" id="IPR029787">
    <property type="entry name" value="Nucleotide_cyclase"/>
</dbReference>
<feature type="transmembrane region" description="Helical" evidence="3">
    <location>
        <begin position="33"/>
        <end position="54"/>
    </location>
</feature>
<dbReference type="GO" id="GO:0005886">
    <property type="term" value="C:plasma membrane"/>
    <property type="evidence" value="ECO:0007669"/>
    <property type="project" value="TreeGrafter"/>
</dbReference>